<evidence type="ECO:0000313" key="2">
    <source>
        <dbReference type="Proteomes" id="UP001163603"/>
    </source>
</evidence>
<dbReference type="Proteomes" id="UP001163603">
    <property type="component" value="Chromosome 5"/>
</dbReference>
<reference evidence="2" key="1">
    <citation type="journal article" date="2023" name="G3 (Bethesda)">
        <title>Genome assembly and association tests identify interacting loci associated with vigor, precocity, and sex in interspecific pistachio rootstocks.</title>
        <authorList>
            <person name="Palmer W."/>
            <person name="Jacygrad E."/>
            <person name="Sagayaradj S."/>
            <person name="Cavanaugh K."/>
            <person name="Han R."/>
            <person name="Bertier L."/>
            <person name="Beede B."/>
            <person name="Kafkas S."/>
            <person name="Golino D."/>
            <person name="Preece J."/>
            <person name="Michelmore R."/>
        </authorList>
    </citation>
    <scope>NUCLEOTIDE SEQUENCE [LARGE SCALE GENOMIC DNA]</scope>
</reference>
<proteinExistence type="predicted"/>
<accession>A0ACC0YUS1</accession>
<dbReference type="EMBL" id="CM047740">
    <property type="protein sequence ID" value="KAJ0041319.1"/>
    <property type="molecule type" value="Genomic_DNA"/>
</dbReference>
<name>A0ACC0YUS1_9ROSI</name>
<organism evidence="1 2">
    <name type="scientific">Pistacia integerrima</name>
    <dbReference type="NCBI Taxonomy" id="434235"/>
    <lineage>
        <taxon>Eukaryota</taxon>
        <taxon>Viridiplantae</taxon>
        <taxon>Streptophyta</taxon>
        <taxon>Embryophyta</taxon>
        <taxon>Tracheophyta</taxon>
        <taxon>Spermatophyta</taxon>
        <taxon>Magnoliopsida</taxon>
        <taxon>eudicotyledons</taxon>
        <taxon>Gunneridae</taxon>
        <taxon>Pentapetalae</taxon>
        <taxon>rosids</taxon>
        <taxon>malvids</taxon>
        <taxon>Sapindales</taxon>
        <taxon>Anacardiaceae</taxon>
        <taxon>Pistacia</taxon>
    </lineage>
</organism>
<comment type="caution">
    <text evidence="1">The sequence shown here is derived from an EMBL/GenBank/DDBJ whole genome shotgun (WGS) entry which is preliminary data.</text>
</comment>
<sequence length="51" mass="5574">MILKMGSAEGYSENGYDFVCDSEDGFGFSLGDDDGNCKKLWAWSVGKCLKV</sequence>
<evidence type="ECO:0000313" key="1">
    <source>
        <dbReference type="EMBL" id="KAJ0041319.1"/>
    </source>
</evidence>
<gene>
    <name evidence="1" type="ORF">Pint_27195</name>
</gene>
<protein>
    <submittedName>
        <fullName evidence="1">Uncharacterized protein</fullName>
    </submittedName>
</protein>
<keyword evidence="2" id="KW-1185">Reference proteome</keyword>